<feature type="compositionally biased region" description="Pro residues" evidence="5">
    <location>
        <begin position="235"/>
        <end position="251"/>
    </location>
</feature>
<evidence type="ECO:0000256" key="1">
    <source>
        <dbReference type="ARBA" id="ARBA00022536"/>
    </source>
</evidence>
<dbReference type="SMART" id="SM00181">
    <property type="entry name" value="EGF"/>
    <property type="match status" value="2"/>
</dbReference>
<reference evidence="8" key="2">
    <citation type="submission" date="2025-09" db="UniProtKB">
        <authorList>
            <consortium name="Ensembl"/>
        </authorList>
    </citation>
    <scope>IDENTIFICATION</scope>
</reference>
<name>A0A7M4EFF7_CROPO</name>
<keyword evidence="9" id="KW-1185">Reference proteome</keyword>
<dbReference type="Pfam" id="PF07645">
    <property type="entry name" value="EGF_CA"/>
    <property type="match status" value="1"/>
</dbReference>
<dbReference type="InterPro" id="IPR049883">
    <property type="entry name" value="NOTCH1_EGF-like"/>
</dbReference>
<evidence type="ECO:0000256" key="2">
    <source>
        <dbReference type="ARBA" id="ARBA00022737"/>
    </source>
</evidence>
<evidence type="ECO:0000259" key="7">
    <source>
        <dbReference type="PROSITE" id="PS50026"/>
    </source>
</evidence>
<feature type="region of interest" description="Disordered" evidence="5">
    <location>
        <begin position="216"/>
        <end position="326"/>
    </location>
</feature>
<gene>
    <name evidence="8" type="primary">LOC109308864</name>
</gene>
<keyword evidence="3" id="KW-1015">Disulfide bond</keyword>
<dbReference type="Gene3D" id="1.20.5.320">
    <property type="entry name" value="6-Phosphogluconate Dehydrogenase, domain 3"/>
    <property type="match status" value="1"/>
</dbReference>
<dbReference type="PROSITE" id="PS01186">
    <property type="entry name" value="EGF_2"/>
    <property type="match status" value="1"/>
</dbReference>
<dbReference type="Ensembl" id="ENSCPRT00005010656.1">
    <property type="protein sequence ID" value="ENSCPRP00005009057.1"/>
    <property type="gene ID" value="ENSCPRG00005006451.1"/>
</dbReference>
<dbReference type="GeneTree" id="ENSGT00940000157243"/>
<feature type="compositionally biased region" description="Low complexity" evidence="5">
    <location>
        <begin position="296"/>
        <end position="308"/>
    </location>
</feature>
<dbReference type="SUPFAM" id="SSF57196">
    <property type="entry name" value="EGF/Laminin"/>
    <property type="match status" value="2"/>
</dbReference>
<accession>A0A7M4EFF7</accession>
<dbReference type="RefSeq" id="XP_019388861.1">
    <property type="nucleotide sequence ID" value="XM_019533316.1"/>
</dbReference>
<keyword evidence="6" id="KW-0732">Signal</keyword>
<dbReference type="Proteomes" id="UP000594220">
    <property type="component" value="Unplaced"/>
</dbReference>
<dbReference type="InterPro" id="IPR008160">
    <property type="entry name" value="Collagen"/>
</dbReference>
<evidence type="ECO:0000256" key="3">
    <source>
        <dbReference type="ARBA" id="ARBA00023157"/>
    </source>
</evidence>
<dbReference type="InterPro" id="IPR000152">
    <property type="entry name" value="EGF-type_Asp/Asn_hydroxyl_site"/>
</dbReference>
<evidence type="ECO:0000256" key="6">
    <source>
        <dbReference type="SAM" id="SignalP"/>
    </source>
</evidence>
<dbReference type="GO" id="GO:0005509">
    <property type="term" value="F:calcium ion binding"/>
    <property type="evidence" value="ECO:0007669"/>
    <property type="project" value="InterPro"/>
</dbReference>
<feature type="signal peptide" evidence="6">
    <location>
        <begin position="1"/>
        <end position="23"/>
    </location>
</feature>
<dbReference type="PROSITE" id="PS01187">
    <property type="entry name" value="EGF_CA"/>
    <property type="match status" value="1"/>
</dbReference>
<reference evidence="8" key="1">
    <citation type="submission" date="2025-08" db="UniProtKB">
        <authorList>
            <consortium name="Ensembl"/>
        </authorList>
    </citation>
    <scope>IDENTIFICATION</scope>
</reference>
<feature type="domain" description="EGF-like" evidence="7">
    <location>
        <begin position="128"/>
        <end position="169"/>
    </location>
</feature>
<sequence length="391" mass="42142">MLLLLRLLEAELLLASLISPLESLSGPFGRFSAEQTSSESCPENKILTVKYSCTGSGGSPATCLRRQCCEGYRFVMGQCIHESVDVCAEFPCEQQCTDNFGRILCTCFPGYRFDRERHKNHLHPYCLDIDECSDGTRALCDQLCTNMPGSYRCHCQQGYHLAPNGRTCLKSGNVTPAAQSEILMGARSCSITCEEFSSMKQAVSQLKQKLLVTGLDHSSGKPSLWGNRKPAAPLHCPPAPGLPGPPGPPGEPGTAGERGSPGPMGPPGPPGVQGPRGDLGLMGPYPDFAHIKIGRRGPVGAPGAPGRNGLKGERGYPGPQGPPGPPGSFDFLLLMIADIRNDIIELQEKVFSQRRRMEFELPLARSKDPDMRELGSGQEEPLRPRSARSTT</sequence>
<dbReference type="PROSITE" id="PS50026">
    <property type="entry name" value="EGF_3"/>
    <property type="match status" value="1"/>
</dbReference>
<proteinExistence type="predicted"/>
<dbReference type="FunFam" id="2.10.25.10:FF:000010">
    <property type="entry name" value="Pro-epidermal growth factor"/>
    <property type="match status" value="1"/>
</dbReference>
<feature type="compositionally biased region" description="Pro residues" evidence="5">
    <location>
        <begin position="263"/>
        <end position="272"/>
    </location>
</feature>
<protein>
    <submittedName>
        <fullName evidence="8">Collagen and calcium-binding EGF domain-containing protein 1-like</fullName>
    </submittedName>
</protein>
<dbReference type="OMA" id="MMADIRH"/>
<dbReference type="InterPro" id="IPR018097">
    <property type="entry name" value="EGF_Ca-bd_CS"/>
</dbReference>
<dbReference type="AlphaFoldDB" id="A0A7M4EFF7"/>
<dbReference type="PROSITE" id="PS00010">
    <property type="entry name" value="ASX_HYDROXYL"/>
    <property type="match status" value="1"/>
</dbReference>
<feature type="chain" id="PRO_5029625838" evidence="6">
    <location>
        <begin position="24"/>
        <end position="391"/>
    </location>
</feature>
<feature type="compositionally biased region" description="Basic and acidic residues" evidence="5">
    <location>
        <begin position="361"/>
        <end position="373"/>
    </location>
</feature>
<dbReference type="OrthoDB" id="9946071at2759"/>
<dbReference type="GeneID" id="109308864"/>
<feature type="region of interest" description="Disordered" evidence="5">
    <location>
        <begin position="361"/>
        <end position="391"/>
    </location>
</feature>
<evidence type="ECO:0000256" key="5">
    <source>
        <dbReference type="SAM" id="MobiDB-lite"/>
    </source>
</evidence>
<organism evidence="8 9">
    <name type="scientific">Crocodylus porosus</name>
    <name type="common">Saltwater crocodile</name>
    <name type="synonym">Estuarine crocodile</name>
    <dbReference type="NCBI Taxonomy" id="8502"/>
    <lineage>
        <taxon>Eukaryota</taxon>
        <taxon>Metazoa</taxon>
        <taxon>Chordata</taxon>
        <taxon>Craniata</taxon>
        <taxon>Vertebrata</taxon>
        <taxon>Euteleostomi</taxon>
        <taxon>Archelosauria</taxon>
        <taxon>Archosauria</taxon>
        <taxon>Crocodylia</taxon>
        <taxon>Longirostres</taxon>
        <taxon>Crocodylidae</taxon>
        <taxon>Crocodylus</taxon>
    </lineage>
</organism>
<evidence type="ECO:0000256" key="4">
    <source>
        <dbReference type="PROSITE-ProRule" id="PRU00076"/>
    </source>
</evidence>
<dbReference type="Pfam" id="PF01391">
    <property type="entry name" value="Collagen"/>
    <property type="match status" value="1"/>
</dbReference>
<evidence type="ECO:0000313" key="8">
    <source>
        <dbReference type="Ensembl" id="ENSCPRP00005009057.1"/>
    </source>
</evidence>
<comment type="caution">
    <text evidence="4">Lacks conserved residue(s) required for the propagation of feature annotation.</text>
</comment>
<dbReference type="InterPro" id="IPR001881">
    <property type="entry name" value="EGF-like_Ca-bd_dom"/>
</dbReference>
<dbReference type="PANTHER" id="PTHR24637">
    <property type="entry name" value="COLLAGEN"/>
    <property type="match status" value="1"/>
</dbReference>
<keyword evidence="1 4" id="KW-0245">EGF-like domain</keyword>
<dbReference type="SMART" id="SM00179">
    <property type="entry name" value="EGF_CA"/>
    <property type="match status" value="2"/>
</dbReference>
<dbReference type="PANTHER" id="PTHR24637:SF396">
    <property type="entry name" value="COLLAGEN AND CALCIUM BINDING EGF DOMAINS 1"/>
    <property type="match status" value="1"/>
</dbReference>
<keyword evidence="2" id="KW-0677">Repeat</keyword>
<evidence type="ECO:0000313" key="9">
    <source>
        <dbReference type="Proteomes" id="UP000594220"/>
    </source>
</evidence>
<dbReference type="KEGG" id="cpoo:109308864"/>
<dbReference type="Gene3D" id="2.10.25.10">
    <property type="entry name" value="Laminin"/>
    <property type="match status" value="2"/>
</dbReference>
<dbReference type="InterPro" id="IPR000742">
    <property type="entry name" value="EGF"/>
</dbReference>